<feature type="non-terminal residue" evidence="12">
    <location>
        <position position="393"/>
    </location>
</feature>
<evidence type="ECO:0000256" key="10">
    <source>
        <dbReference type="SAM" id="MobiDB-lite"/>
    </source>
</evidence>
<dbReference type="GO" id="GO:0000978">
    <property type="term" value="F:RNA polymerase II cis-regulatory region sequence-specific DNA binding"/>
    <property type="evidence" value="ECO:0007669"/>
    <property type="project" value="InterPro"/>
</dbReference>
<dbReference type="InterPro" id="IPR006612">
    <property type="entry name" value="THAP_Znf"/>
</dbReference>
<evidence type="ECO:0000256" key="9">
    <source>
        <dbReference type="RuleBase" id="RU003796"/>
    </source>
</evidence>
<feature type="compositionally biased region" description="Low complexity" evidence="10">
    <location>
        <begin position="107"/>
        <end position="117"/>
    </location>
</feature>
<evidence type="ECO:0000256" key="2">
    <source>
        <dbReference type="ARBA" id="ARBA00022723"/>
    </source>
</evidence>
<dbReference type="EMBL" id="JAROKS010000015">
    <property type="protein sequence ID" value="KAK1796020.1"/>
    <property type="molecule type" value="Genomic_DNA"/>
</dbReference>
<keyword evidence="7 9" id="KW-0804">Transcription</keyword>
<evidence type="ECO:0000256" key="3">
    <source>
        <dbReference type="ARBA" id="ARBA00022771"/>
    </source>
</evidence>
<dbReference type="InterPro" id="IPR015633">
    <property type="entry name" value="E2F"/>
</dbReference>
<dbReference type="Pfam" id="PF16421">
    <property type="entry name" value="E2F_CC-MB"/>
    <property type="match status" value="1"/>
</dbReference>
<feature type="domain" description="THAP-type" evidence="11">
    <location>
        <begin position="1"/>
        <end position="82"/>
    </location>
</feature>
<dbReference type="FunFam" id="1.10.10.10:FF:000008">
    <property type="entry name" value="E2F transcription factor 1"/>
    <property type="match status" value="1"/>
</dbReference>
<dbReference type="GO" id="GO:0000981">
    <property type="term" value="F:DNA-binding transcription factor activity, RNA polymerase II-specific"/>
    <property type="evidence" value="ECO:0007669"/>
    <property type="project" value="TreeGrafter"/>
</dbReference>
<accession>A0AAD9DUM9</accession>
<comment type="subcellular location">
    <subcellularLocation>
        <location evidence="9">Nucleus</location>
    </subcellularLocation>
</comment>
<dbReference type="Pfam" id="PF05485">
    <property type="entry name" value="THAP"/>
    <property type="match status" value="1"/>
</dbReference>
<comment type="similarity">
    <text evidence="1 9">Belongs to the E2F/DP family.</text>
</comment>
<dbReference type="GO" id="GO:0046983">
    <property type="term" value="F:protein dimerization activity"/>
    <property type="evidence" value="ECO:0007669"/>
    <property type="project" value="InterPro"/>
</dbReference>
<dbReference type="AlphaFoldDB" id="A0AAD9DUM9"/>
<sequence>MVKCVVKECQNQSDLMPGEVPNRPRKRFFSFPTDKARIKVWLAALRESDRLPTDKYQICEDHFLTEHITPTGINPDAVPIMPPLEGSLSTGGCNSPDEHEEHSDLPEVVTEVAAAAAADDDCDDDDDDDYDENEEGEDEDCDNTEDGPLCMDNEAEQEWLARLHETLNSSMGQKHGPARQGLSDRAEVTLGRLTKRFMDLLHSAPEGILDLNEASQKLGTRKRRVYDITNVLDGIKLITKKSKNKIQWVGPTPISCFKGQWKTKVKLDLLNLKTMEEALDWLIKDCAQQLFALTDLKENAKYPPKLLVLLQPIGAFHDQTVIAIKAPEETKLEVPTPTEDCIQVHLKGCRGPIHVLTCETDGPGGGAPEQPRRGHFLTLEESRITTTPLTGSA</sequence>
<dbReference type="CDD" id="cd14660">
    <property type="entry name" value="E2F_DD"/>
    <property type="match status" value="1"/>
</dbReference>
<evidence type="ECO:0000256" key="6">
    <source>
        <dbReference type="ARBA" id="ARBA00023125"/>
    </source>
</evidence>
<evidence type="ECO:0000313" key="13">
    <source>
        <dbReference type="Proteomes" id="UP001239994"/>
    </source>
</evidence>
<keyword evidence="6 8" id="KW-0238">DNA-binding</keyword>
<evidence type="ECO:0000256" key="5">
    <source>
        <dbReference type="ARBA" id="ARBA00023015"/>
    </source>
</evidence>
<dbReference type="Proteomes" id="UP001239994">
    <property type="component" value="Unassembled WGS sequence"/>
</dbReference>
<protein>
    <recommendedName>
        <fullName evidence="11">THAP-type domain-containing protein</fullName>
    </recommendedName>
</protein>
<feature type="compositionally biased region" description="Acidic residues" evidence="10">
    <location>
        <begin position="118"/>
        <end position="145"/>
    </location>
</feature>
<keyword evidence="4" id="KW-0862">Zinc</keyword>
<keyword evidence="9" id="KW-0539">Nucleus</keyword>
<evidence type="ECO:0000256" key="4">
    <source>
        <dbReference type="ARBA" id="ARBA00022833"/>
    </source>
</evidence>
<dbReference type="PROSITE" id="PS50950">
    <property type="entry name" value="ZF_THAP"/>
    <property type="match status" value="1"/>
</dbReference>
<comment type="caution">
    <text evidence="12">The sequence shown here is derived from an EMBL/GenBank/DDBJ whole genome shotgun (WGS) entry which is preliminary data.</text>
</comment>
<dbReference type="InterPro" id="IPR003316">
    <property type="entry name" value="E2F_WHTH_DNA-bd_dom"/>
</dbReference>
<dbReference type="SUPFAM" id="SSF144074">
    <property type="entry name" value="E2F-DP heterodimerization region"/>
    <property type="match status" value="1"/>
</dbReference>
<keyword evidence="5 9" id="KW-0805">Transcription regulation</keyword>
<dbReference type="PANTHER" id="PTHR12081:SF19">
    <property type="entry name" value="TRANSCRIPTION FACTOR E2F6"/>
    <property type="match status" value="1"/>
</dbReference>
<name>A0AAD9DUM9_9TELE</name>
<dbReference type="SUPFAM" id="SSF57716">
    <property type="entry name" value="Glucocorticoid receptor-like (DNA-binding domain)"/>
    <property type="match status" value="1"/>
</dbReference>
<gene>
    <name evidence="12" type="ORF">P4O66_009122</name>
</gene>
<dbReference type="SMART" id="SM00692">
    <property type="entry name" value="DM3"/>
    <property type="match status" value="1"/>
</dbReference>
<organism evidence="12 13">
    <name type="scientific">Electrophorus voltai</name>
    <dbReference type="NCBI Taxonomy" id="2609070"/>
    <lineage>
        <taxon>Eukaryota</taxon>
        <taxon>Metazoa</taxon>
        <taxon>Chordata</taxon>
        <taxon>Craniata</taxon>
        <taxon>Vertebrata</taxon>
        <taxon>Euteleostomi</taxon>
        <taxon>Actinopterygii</taxon>
        <taxon>Neopterygii</taxon>
        <taxon>Teleostei</taxon>
        <taxon>Ostariophysi</taxon>
        <taxon>Gymnotiformes</taxon>
        <taxon>Gymnotoidei</taxon>
        <taxon>Gymnotidae</taxon>
        <taxon>Electrophorus</taxon>
    </lineage>
</organism>
<dbReference type="SUPFAM" id="SSF46785">
    <property type="entry name" value="Winged helix' DNA-binding domain"/>
    <property type="match status" value="1"/>
</dbReference>
<dbReference type="Gene3D" id="1.10.10.10">
    <property type="entry name" value="Winged helix-like DNA-binding domain superfamily/Winged helix DNA-binding domain"/>
    <property type="match status" value="1"/>
</dbReference>
<dbReference type="PANTHER" id="PTHR12081">
    <property type="entry name" value="TRANSCRIPTION FACTOR E2F"/>
    <property type="match status" value="1"/>
</dbReference>
<evidence type="ECO:0000256" key="8">
    <source>
        <dbReference type="PROSITE-ProRule" id="PRU00309"/>
    </source>
</evidence>
<dbReference type="SMART" id="SM01372">
    <property type="entry name" value="E2F_TDP"/>
    <property type="match status" value="1"/>
</dbReference>
<feature type="compositionally biased region" description="Basic and acidic residues" evidence="10">
    <location>
        <begin position="96"/>
        <end position="105"/>
    </location>
</feature>
<keyword evidence="2" id="KW-0479">Metal-binding</keyword>
<evidence type="ECO:0000256" key="1">
    <source>
        <dbReference type="ARBA" id="ARBA00010940"/>
    </source>
</evidence>
<evidence type="ECO:0000259" key="11">
    <source>
        <dbReference type="PROSITE" id="PS50950"/>
    </source>
</evidence>
<evidence type="ECO:0000256" key="7">
    <source>
        <dbReference type="ARBA" id="ARBA00023163"/>
    </source>
</evidence>
<dbReference type="Gene3D" id="6.10.250.540">
    <property type="match status" value="1"/>
</dbReference>
<feature type="region of interest" description="Disordered" evidence="10">
    <location>
        <begin position="84"/>
        <end position="150"/>
    </location>
</feature>
<reference evidence="12" key="1">
    <citation type="submission" date="2023-03" db="EMBL/GenBank/DDBJ databases">
        <title>Electrophorus voltai genome.</title>
        <authorList>
            <person name="Bian C."/>
        </authorList>
    </citation>
    <scope>NUCLEOTIDE SEQUENCE</scope>
    <source>
        <strain evidence="12">CB-2022</strain>
        <tissue evidence="12">Muscle</tissue>
    </source>
</reference>
<keyword evidence="3 8" id="KW-0863">Zinc-finger</keyword>
<dbReference type="InterPro" id="IPR036390">
    <property type="entry name" value="WH_DNA-bd_sf"/>
</dbReference>
<dbReference type="InterPro" id="IPR037241">
    <property type="entry name" value="E2F-DP_heterodim"/>
</dbReference>
<dbReference type="SMART" id="SM00980">
    <property type="entry name" value="THAP"/>
    <property type="match status" value="1"/>
</dbReference>
<dbReference type="GO" id="GO:0008270">
    <property type="term" value="F:zinc ion binding"/>
    <property type="evidence" value="ECO:0007669"/>
    <property type="project" value="UniProtKB-KW"/>
</dbReference>
<dbReference type="GO" id="GO:0090575">
    <property type="term" value="C:RNA polymerase II transcription regulator complex"/>
    <property type="evidence" value="ECO:0007669"/>
    <property type="project" value="TreeGrafter"/>
</dbReference>
<keyword evidence="13" id="KW-1185">Reference proteome</keyword>
<evidence type="ECO:0000313" key="12">
    <source>
        <dbReference type="EMBL" id="KAK1796020.1"/>
    </source>
</evidence>
<dbReference type="Pfam" id="PF02319">
    <property type="entry name" value="WHD_E2F_TDP"/>
    <property type="match status" value="1"/>
</dbReference>
<dbReference type="InterPro" id="IPR036388">
    <property type="entry name" value="WH-like_DNA-bd_sf"/>
</dbReference>
<proteinExistence type="inferred from homology"/>
<dbReference type="InterPro" id="IPR032198">
    <property type="entry name" value="E2F_CC-MB"/>
</dbReference>